<dbReference type="AlphaFoldDB" id="A0A0P8WB99"/>
<dbReference type="PIRSF" id="PIRSF006661">
    <property type="entry name" value="PP-lp_UCP006661"/>
    <property type="match status" value="1"/>
</dbReference>
<dbReference type="Proteomes" id="UP000050326">
    <property type="component" value="Unassembled WGS sequence"/>
</dbReference>
<feature type="active site" description="Nucleophile and sulfur donor" evidence="1">
    <location>
        <position position="175"/>
    </location>
</feature>
<dbReference type="RefSeq" id="WP_054873517.1">
    <property type="nucleotide sequence ID" value="NZ_LKET01000016.1"/>
</dbReference>
<dbReference type="GO" id="GO:0016783">
    <property type="term" value="F:sulfurtransferase activity"/>
    <property type="evidence" value="ECO:0007669"/>
    <property type="project" value="InterPro"/>
</dbReference>
<feature type="domain" description="NAD/GMP synthase" evidence="2">
    <location>
        <begin position="4"/>
        <end position="77"/>
    </location>
</feature>
<evidence type="ECO:0000313" key="3">
    <source>
        <dbReference type="EMBL" id="KPU45899.1"/>
    </source>
</evidence>
<dbReference type="PANTHER" id="PTHR43169">
    <property type="entry name" value="EXSB FAMILY PROTEIN"/>
    <property type="match status" value="1"/>
</dbReference>
<dbReference type="GO" id="GO:0008795">
    <property type="term" value="F:NAD+ synthase activity"/>
    <property type="evidence" value="ECO:0007669"/>
    <property type="project" value="UniProtKB-EC"/>
</dbReference>
<dbReference type="InterPro" id="IPR005232">
    <property type="entry name" value="LarE"/>
</dbReference>
<dbReference type="PATRIC" id="fig|36849.3.peg.397"/>
<dbReference type="GO" id="GO:0003952">
    <property type="term" value="F:NAD+ synthase (glutamine-hydrolyzing) activity"/>
    <property type="evidence" value="ECO:0007669"/>
    <property type="project" value="UniProtKB-EC"/>
</dbReference>
<dbReference type="InterPro" id="IPR022310">
    <property type="entry name" value="NAD/GMP_synthase"/>
</dbReference>
<proteinExistence type="predicted"/>
<dbReference type="Gene3D" id="3.40.50.620">
    <property type="entry name" value="HUPs"/>
    <property type="match status" value="1"/>
</dbReference>
<dbReference type="InterPro" id="IPR014729">
    <property type="entry name" value="Rossmann-like_a/b/a_fold"/>
</dbReference>
<dbReference type="SUPFAM" id="SSF52402">
    <property type="entry name" value="Adenine nucleotide alpha hydrolases-like"/>
    <property type="match status" value="1"/>
</dbReference>
<comment type="caution">
    <text evidence="3">The sequence shown here is derived from an EMBL/GenBank/DDBJ whole genome shotgun (WGS) entry which is preliminary data.</text>
</comment>
<reference evidence="3 4" key="1">
    <citation type="submission" date="2015-09" db="EMBL/GenBank/DDBJ databases">
        <title>Genome sequence of Oxobacter pfennigii DSM 3222.</title>
        <authorList>
            <person name="Poehlein A."/>
            <person name="Bengelsdorf F.R."/>
            <person name="Schiel-Bengelsdorf B."/>
            <person name="Duerre P."/>
            <person name="Daniel R."/>
        </authorList>
    </citation>
    <scope>NUCLEOTIDE SEQUENCE [LARGE SCALE GENOMIC DNA]</scope>
    <source>
        <strain evidence="3 4">DSM 3222</strain>
    </source>
</reference>
<dbReference type="OrthoDB" id="9776919at2"/>
<dbReference type="Pfam" id="PF02540">
    <property type="entry name" value="NAD_synthase"/>
    <property type="match status" value="1"/>
</dbReference>
<evidence type="ECO:0000256" key="1">
    <source>
        <dbReference type="PIRSR" id="PIRSR006661-1"/>
    </source>
</evidence>
<dbReference type="GO" id="GO:0006163">
    <property type="term" value="P:purine nucleotide metabolic process"/>
    <property type="evidence" value="ECO:0007669"/>
    <property type="project" value="UniProtKB-ARBA"/>
</dbReference>
<evidence type="ECO:0000313" key="4">
    <source>
        <dbReference type="Proteomes" id="UP000050326"/>
    </source>
</evidence>
<dbReference type="InterPro" id="IPR052188">
    <property type="entry name" value="Ni-pincer_cofactor_biosynth"/>
</dbReference>
<evidence type="ECO:0000259" key="2">
    <source>
        <dbReference type="Pfam" id="PF02540"/>
    </source>
</evidence>
<dbReference type="CDD" id="cd01990">
    <property type="entry name" value="LarE-like"/>
    <property type="match status" value="1"/>
</dbReference>
<gene>
    <name evidence="3" type="primary">nadE_1</name>
    <name evidence="3" type="ORF">OXPF_03670</name>
</gene>
<sequence>MSINEKLDKLKEILKEMGSVVLGFSGGVDSTFLLRVASDVLGDKVMAITASSAAFPQREMNEAIMFAGNNKIKHKVIVSEELDIDGFSQNPIDRCYHCKKELFTKISQTAKEEGFKYIIDGANVDDKGDYRPGMDAARELGVRSPLLEAGLNKADIRALSKDMDLPTWDKPSFACLSSRIPYGQEITREKLGMIDIAEQYLLDKGFRQVRVRHHGEIARIEVAPNEREKFFSLNLMDETASKFKEIGFNYVTLDIKGYRTGSMNEALNKE</sequence>
<dbReference type="EMBL" id="LKET01000016">
    <property type="protein sequence ID" value="KPU45899.1"/>
    <property type="molecule type" value="Genomic_DNA"/>
</dbReference>
<dbReference type="STRING" id="36849.OXPF_03670"/>
<keyword evidence="3" id="KW-0436">Ligase</keyword>
<dbReference type="NCBIfam" id="TIGR00268">
    <property type="entry name" value="ATP-dependent sacrificial sulfur transferase LarE"/>
    <property type="match status" value="1"/>
</dbReference>
<name>A0A0P8WB99_9CLOT</name>
<keyword evidence="4" id="KW-1185">Reference proteome</keyword>
<protein>
    <submittedName>
        <fullName evidence="3">NH(3)-dependent NAD(+) synthetase</fullName>
        <ecNumber evidence="3">6.3.1.5</ecNumber>
        <ecNumber evidence="3">6.3.5.1</ecNumber>
    </submittedName>
</protein>
<dbReference type="EC" id="6.3.1.5" evidence="3"/>
<accession>A0A0P8WB99</accession>
<organism evidence="3 4">
    <name type="scientific">Oxobacter pfennigii</name>
    <dbReference type="NCBI Taxonomy" id="36849"/>
    <lineage>
        <taxon>Bacteria</taxon>
        <taxon>Bacillati</taxon>
        <taxon>Bacillota</taxon>
        <taxon>Clostridia</taxon>
        <taxon>Eubacteriales</taxon>
        <taxon>Clostridiaceae</taxon>
        <taxon>Oxobacter</taxon>
    </lineage>
</organism>
<dbReference type="EC" id="6.3.5.1" evidence="3"/>
<dbReference type="PANTHER" id="PTHR43169:SF2">
    <property type="entry name" value="NAD_GMP SYNTHASE DOMAIN-CONTAINING PROTEIN"/>
    <property type="match status" value="1"/>
</dbReference>